<evidence type="ECO:0000313" key="2">
    <source>
        <dbReference type="EMBL" id="QHB52105.1"/>
    </source>
</evidence>
<feature type="transmembrane region" description="Helical" evidence="1">
    <location>
        <begin position="158"/>
        <end position="180"/>
    </location>
</feature>
<sequence length="194" mass="22042">MLHMPKLLNRALLVVSFLAQISFVISWIGFCIPVYFIYQALKGNVVSNILDNNDFQVISNHAHVSLTDINHFPAYIYTALVSIGVILAIIAVLYELKALVKITVNLNQKRYFTTENVKLVWLFIVSQLYTLAADPFLAGANQLTRTYLDRIKIGDFSVTWSDIPEDLVGLVIISVIYILFKMAEQMKRENELTV</sequence>
<accession>A0A6P1E902</accession>
<evidence type="ECO:0000256" key="1">
    <source>
        <dbReference type="SAM" id="Phobius"/>
    </source>
</evidence>
<dbReference type="AlphaFoldDB" id="A0A6P1E902"/>
<dbReference type="Proteomes" id="UP000465035">
    <property type="component" value="Chromosome"/>
</dbReference>
<feature type="transmembrane region" description="Helical" evidence="1">
    <location>
        <begin position="12"/>
        <end position="38"/>
    </location>
</feature>
<feature type="transmembrane region" description="Helical" evidence="1">
    <location>
        <begin position="74"/>
        <end position="96"/>
    </location>
</feature>
<evidence type="ECO:0000313" key="3">
    <source>
        <dbReference type="Proteomes" id="UP000465035"/>
    </source>
</evidence>
<name>A0A6P1E902_LENHI</name>
<dbReference type="EMBL" id="CP047121">
    <property type="protein sequence ID" value="QHB52105.1"/>
    <property type="molecule type" value="Genomic_DNA"/>
</dbReference>
<protein>
    <submittedName>
        <fullName evidence="2">DUF2975 domain-containing protein</fullName>
    </submittedName>
</protein>
<gene>
    <name evidence="2" type="ORF">GQR93_07860</name>
</gene>
<keyword evidence="1" id="KW-0812">Transmembrane</keyword>
<feature type="transmembrane region" description="Helical" evidence="1">
    <location>
        <begin position="117"/>
        <end position="138"/>
    </location>
</feature>
<reference evidence="2 3" key="1">
    <citation type="submission" date="2019-12" db="EMBL/GenBank/DDBJ databases">
        <title>Lactobacillus hilgardii FLUB.</title>
        <authorList>
            <person name="Gustaw K."/>
        </authorList>
    </citation>
    <scope>NUCLEOTIDE SEQUENCE [LARGE SCALE GENOMIC DNA]</scope>
    <source>
        <strain evidence="2 3">FLUB</strain>
    </source>
</reference>
<organism evidence="2 3">
    <name type="scientific">Lentilactobacillus hilgardii</name>
    <name type="common">Lactobacillus hilgardii</name>
    <dbReference type="NCBI Taxonomy" id="1588"/>
    <lineage>
        <taxon>Bacteria</taxon>
        <taxon>Bacillati</taxon>
        <taxon>Bacillota</taxon>
        <taxon>Bacilli</taxon>
        <taxon>Lactobacillales</taxon>
        <taxon>Lactobacillaceae</taxon>
        <taxon>Lentilactobacillus</taxon>
    </lineage>
</organism>
<proteinExistence type="predicted"/>
<keyword evidence="1" id="KW-1133">Transmembrane helix</keyword>
<keyword evidence="1" id="KW-0472">Membrane</keyword>